<dbReference type="GO" id="GO:0046872">
    <property type="term" value="F:metal ion binding"/>
    <property type="evidence" value="ECO:0007669"/>
    <property type="project" value="UniProtKB-KW"/>
</dbReference>
<comment type="cofactor">
    <cofactor evidence="1">
        <name>Mg(2+)</name>
        <dbReference type="ChEBI" id="CHEBI:18420"/>
    </cofactor>
</comment>
<keyword evidence="4" id="KW-0460">Magnesium</keyword>
<sequence>MNLLEVKDAALSIMKPAKAEVLKWYRGKFSVDLKEDLSPVTIADRKAEEILRKKLSKYFPEHGIIGEEFGNHNPNAEWVWTIDPVDGTRSFVRGLPLFASMIALLHRGEPVLGIIELPALGETAWAVKGKGAFANGQPLRVSSQSRLKGAFVAVADHYCFRSEKCTFLFNRLNQEAGIVRTYPDAFGHLMAIRGVVDVMVDPLAKIWDYAPCKILVQEAGGRFANFAGSRASIEEGTAVVGNSKIVQQVRKIFAEKNKKTK</sequence>
<dbReference type="SUPFAM" id="SSF56655">
    <property type="entry name" value="Carbohydrate phosphatase"/>
    <property type="match status" value="1"/>
</dbReference>
<keyword evidence="3" id="KW-0378">Hydrolase</keyword>
<evidence type="ECO:0000313" key="5">
    <source>
        <dbReference type="EMBL" id="SVB32654.1"/>
    </source>
</evidence>
<dbReference type="Gene3D" id="3.40.190.80">
    <property type="match status" value="1"/>
</dbReference>
<dbReference type="EMBL" id="UINC01037329">
    <property type="protein sequence ID" value="SVB32654.1"/>
    <property type="molecule type" value="Genomic_DNA"/>
</dbReference>
<dbReference type="GO" id="GO:0006020">
    <property type="term" value="P:inositol metabolic process"/>
    <property type="evidence" value="ECO:0007669"/>
    <property type="project" value="TreeGrafter"/>
</dbReference>
<evidence type="ECO:0000256" key="4">
    <source>
        <dbReference type="ARBA" id="ARBA00022842"/>
    </source>
</evidence>
<dbReference type="GO" id="GO:0008934">
    <property type="term" value="F:inositol monophosphate 1-phosphatase activity"/>
    <property type="evidence" value="ECO:0007669"/>
    <property type="project" value="TreeGrafter"/>
</dbReference>
<dbReference type="InterPro" id="IPR020583">
    <property type="entry name" value="Inositol_monoP_metal-BS"/>
</dbReference>
<evidence type="ECO:0008006" key="6">
    <source>
        <dbReference type="Google" id="ProtNLM"/>
    </source>
</evidence>
<organism evidence="5">
    <name type="scientific">marine metagenome</name>
    <dbReference type="NCBI Taxonomy" id="408172"/>
    <lineage>
        <taxon>unclassified sequences</taxon>
        <taxon>metagenomes</taxon>
        <taxon>ecological metagenomes</taxon>
    </lineage>
</organism>
<proteinExistence type="predicted"/>
<accession>A0A382D3P0</accession>
<reference evidence="5" key="1">
    <citation type="submission" date="2018-05" db="EMBL/GenBank/DDBJ databases">
        <authorList>
            <person name="Lanie J.A."/>
            <person name="Ng W.-L."/>
            <person name="Kazmierczak K.M."/>
            <person name="Andrzejewski T.M."/>
            <person name="Davidsen T.M."/>
            <person name="Wayne K.J."/>
            <person name="Tettelin H."/>
            <person name="Glass J.I."/>
            <person name="Rusch D."/>
            <person name="Podicherti R."/>
            <person name="Tsui H.-C.T."/>
            <person name="Winkler M.E."/>
        </authorList>
    </citation>
    <scope>NUCLEOTIDE SEQUENCE</scope>
</reference>
<dbReference type="InterPro" id="IPR000760">
    <property type="entry name" value="Inositol_monophosphatase-like"/>
</dbReference>
<dbReference type="PANTHER" id="PTHR20854:SF4">
    <property type="entry name" value="INOSITOL-1-MONOPHOSPHATASE-RELATED"/>
    <property type="match status" value="1"/>
</dbReference>
<dbReference type="FunFam" id="3.30.540.10:FF:000003">
    <property type="entry name" value="Inositol-1-monophosphatase"/>
    <property type="match status" value="1"/>
</dbReference>
<dbReference type="Gene3D" id="3.30.540.10">
    <property type="entry name" value="Fructose-1,6-Bisphosphatase, subunit A, domain 1"/>
    <property type="match status" value="1"/>
</dbReference>
<dbReference type="GO" id="GO:0007165">
    <property type="term" value="P:signal transduction"/>
    <property type="evidence" value="ECO:0007669"/>
    <property type="project" value="TreeGrafter"/>
</dbReference>
<dbReference type="Pfam" id="PF00459">
    <property type="entry name" value="Inositol_P"/>
    <property type="match status" value="1"/>
</dbReference>
<evidence type="ECO:0000256" key="2">
    <source>
        <dbReference type="ARBA" id="ARBA00022723"/>
    </source>
</evidence>
<name>A0A382D3P0_9ZZZZ</name>
<evidence type="ECO:0000256" key="1">
    <source>
        <dbReference type="ARBA" id="ARBA00001946"/>
    </source>
</evidence>
<protein>
    <recommendedName>
        <fullName evidence="6">Histidinol-phosphatase</fullName>
    </recommendedName>
</protein>
<dbReference type="AlphaFoldDB" id="A0A382D3P0"/>
<dbReference type="PROSITE" id="PS00629">
    <property type="entry name" value="IMP_1"/>
    <property type="match status" value="1"/>
</dbReference>
<dbReference type="PANTHER" id="PTHR20854">
    <property type="entry name" value="INOSITOL MONOPHOSPHATASE"/>
    <property type="match status" value="1"/>
</dbReference>
<evidence type="ECO:0000256" key="3">
    <source>
        <dbReference type="ARBA" id="ARBA00022801"/>
    </source>
</evidence>
<keyword evidence="2" id="KW-0479">Metal-binding</keyword>
<dbReference type="PRINTS" id="PR00377">
    <property type="entry name" value="IMPHPHTASES"/>
</dbReference>
<gene>
    <name evidence="5" type="ORF">METZ01_LOCUS185508</name>
</gene>